<feature type="region of interest" description="Disordered" evidence="6">
    <location>
        <begin position="1"/>
        <end position="24"/>
    </location>
</feature>
<feature type="domain" description="HTH tetR-type" evidence="7">
    <location>
        <begin position="22"/>
        <end position="82"/>
    </location>
</feature>
<dbReference type="SUPFAM" id="SSF48498">
    <property type="entry name" value="Tetracyclin repressor-like, C-terminal domain"/>
    <property type="match status" value="1"/>
</dbReference>
<evidence type="ECO:0000256" key="4">
    <source>
        <dbReference type="ARBA" id="ARBA00023163"/>
    </source>
</evidence>
<organism evidence="8 9">
    <name type="scientific">Shimia gijangensis</name>
    <dbReference type="NCBI Taxonomy" id="1470563"/>
    <lineage>
        <taxon>Bacteria</taxon>
        <taxon>Pseudomonadati</taxon>
        <taxon>Pseudomonadota</taxon>
        <taxon>Alphaproteobacteria</taxon>
        <taxon>Rhodobacterales</taxon>
        <taxon>Roseobacteraceae</taxon>
    </lineage>
</organism>
<name>A0A1M6S0G9_9RHOB</name>
<dbReference type="OrthoDB" id="7336460at2"/>
<dbReference type="SUPFAM" id="SSF46689">
    <property type="entry name" value="Homeodomain-like"/>
    <property type="match status" value="1"/>
</dbReference>
<evidence type="ECO:0000313" key="8">
    <source>
        <dbReference type="EMBL" id="SHK38264.1"/>
    </source>
</evidence>
<dbReference type="InterPro" id="IPR039538">
    <property type="entry name" value="BetI_C"/>
</dbReference>
<dbReference type="RefSeq" id="WP_073256217.1">
    <property type="nucleotide sequence ID" value="NZ_FQZQ01000027.1"/>
</dbReference>
<proteinExistence type="predicted"/>
<dbReference type="InterPro" id="IPR036271">
    <property type="entry name" value="Tet_transcr_reg_TetR-rel_C_sf"/>
</dbReference>
<sequence length="218" mass="24803">MTTAKTHTANARAKAPRTASKEERRKQLIDATIASIRKYGISGTTMTTITKIAGLSTGLANFHFKSKEILFQETLRFLAEEHHEQWKKSYEQAKLAPEAKLMAIVAAHFHPKICSRKKIAVWYGFFGEASARASYRLLVNEIDAERRELSTRLCKQIIAEGGYVTVDADDVTYSLEGLYDGFWLNILMYPGEFTRFDAMKRIQVYLAQVFPDHFSRPA</sequence>
<keyword evidence="2" id="KW-0805">Transcription regulation</keyword>
<accession>A0A1M6S0G9</accession>
<dbReference type="AlphaFoldDB" id="A0A1M6S0G9"/>
<dbReference type="STRING" id="1470563.SAMN05444000_12719"/>
<keyword evidence="1" id="KW-0678">Repressor</keyword>
<dbReference type="InterPro" id="IPR001647">
    <property type="entry name" value="HTH_TetR"/>
</dbReference>
<protein>
    <submittedName>
        <fullName evidence="8">Transcriptional regulator, TetR family</fullName>
    </submittedName>
</protein>
<keyword evidence="9" id="KW-1185">Reference proteome</keyword>
<dbReference type="InterPro" id="IPR023772">
    <property type="entry name" value="DNA-bd_HTH_TetR-type_CS"/>
</dbReference>
<evidence type="ECO:0000313" key="9">
    <source>
        <dbReference type="Proteomes" id="UP000183982"/>
    </source>
</evidence>
<evidence type="ECO:0000256" key="3">
    <source>
        <dbReference type="ARBA" id="ARBA00023125"/>
    </source>
</evidence>
<evidence type="ECO:0000259" key="7">
    <source>
        <dbReference type="PROSITE" id="PS50977"/>
    </source>
</evidence>
<dbReference type="GO" id="GO:0003677">
    <property type="term" value="F:DNA binding"/>
    <property type="evidence" value="ECO:0007669"/>
    <property type="project" value="UniProtKB-UniRule"/>
</dbReference>
<evidence type="ECO:0000256" key="6">
    <source>
        <dbReference type="SAM" id="MobiDB-lite"/>
    </source>
</evidence>
<dbReference type="Pfam" id="PF00440">
    <property type="entry name" value="TetR_N"/>
    <property type="match status" value="1"/>
</dbReference>
<feature type="DNA-binding region" description="H-T-H motif" evidence="5">
    <location>
        <begin position="45"/>
        <end position="64"/>
    </location>
</feature>
<evidence type="ECO:0000256" key="2">
    <source>
        <dbReference type="ARBA" id="ARBA00023015"/>
    </source>
</evidence>
<dbReference type="PROSITE" id="PS01081">
    <property type="entry name" value="HTH_TETR_1"/>
    <property type="match status" value="1"/>
</dbReference>
<dbReference type="InterPro" id="IPR009057">
    <property type="entry name" value="Homeodomain-like_sf"/>
</dbReference>
<evidence type="ECO:0000256" key="1">
    <source>
        <dbReference type="ARBA" id="ARBA00022491"/>
    </source>
</evidence>
<gene>
    <name evidence="8" type="ORF">SAMN05444000_12719</name>
</gene>
<reference evidence="9" key="1">
    <citation type="submission" date="2016-11" db="EMBL/GenBank/DDBJ databases">
        <authorList>
            <person name="Varghese N."/>
            <person name="Submissions S."/>
        </authorList>
    </citation>
    <scope>NUCLEOTIDE SEQUENCE [LARGE SCALE GENOMIC DNA]</scope>
    <source>
        <strain evidence="9">DSM 100564</strain>
    </source>
</reference>
<dbReference type="Gene3D" id="1.10.357.10">
    <property type="entry name" value="Tetracycline Repressor, domain 2"/>
    <property type="match status" value="1"/>
</dbReference>
<evidence type="ECO:0000256" key="5">
    <source>
        <dbReference type="PROSITE-ProRule" id="PRU00335"/>
    </source>
</evidence>
<dbReference type="PROSITE" id="PS50977">
    <property type="entry name" value="HTH_TETR_2"/>
    <property type="match status" value="1"/>
</dbReference>
<keyword evidence="4" id="KW-0804">Transcription</keyword>
<dbReference type="Pfam" id="PF13977">
    <property type="entry name" value="TetR_C_6"/>
    <property type="match status" value="1"/>
</dbReference>
<dbReference type="EMBL" id="FQZQ01000027">
    <property type="protein sequence ID" value="SHK38264.1"/>
    <property type="molecule type" value="Genomic_DNA"/>
</dbReference>
<dbReference type="Proteomes" id="UP000183982">
    <property type="component" value="Unassembled WGS sequence"/>
</dbReference>
<keyword evidence="3 5" id="KW-0238">DNA-binding</keyword>